<evidence type="ECO:0000256" key="2">
    <source>
        <dbReference type="ARBA" id="ARBA00004162"/>
    </source>
</evidence>
<comment type="caution">
    <text evidence="11">The sequence shown here is derived from an EMBL/GenBank/DDBJ whole genome shotgun (WGS) entry which is preliminary data.</text>
</comment>
<keyword evidence="11" id="KW-0966">Cell projection</keyword>
<evidence type="ECO:0000256" key="7">
    <source>
        <dbReference type="ARBA" id="ARBA00022779"/>
    </source>
</evidence>
<dbReference type="Pfam" id="PF03748">
    <property type="entry name" value="FliL"/>
    <property type="match status" value="1"/>
</dbReference>
<feature type="transmembrane region" description="Helical" evidence="10">
    <location>
        <begin position="17"/>
        <end position="37"/>
    </location>
</feature>
<dbReference type="EMBL" id="JAERTZ010000025">
    <property type="protein sequence ID" value="MBL1378382.1"/>
    <property type="molecule type" value="Genomic_DNA"/>
</dbReference>
<sequence>MADDLIMPKVAWYKRKLVWVVLLVVLAGAGGGAAWWLKPAADSSQANGVEDSQALYVSMSRPFIFSVPAGMRERLVQVEVQLMVRGAAHEATAKRHLPLLESTLLAVFSRQGADNYLSAEGKLVVRQDAQSELNQVLAEELGERLIEQVLFTGIVMQ</sequence>
<comment type="similarity">
    <text evidence="3 10">Belongs to the FliL family.</text>
</comment>
<name>A0ABS1QUT5_9GAMM</name>
<evidence type="ECO:0000256" key="8">
    <source>
        <dbReference type="ARBA" id="ARBA00022989"/>
    </source>
</evidence>
<evidence type="ECO:0000256" key="6">
    <source>
        <dbReference type="ARBA" id="ARBA00022692"/>
    </source>
</evidence>
<dbReference type="InterPro" id="IPR005503">
    <property type="entry name" value="FliL"/>
</dbReference>
<evidence type="ECO:0000313" key="11">
    <source>
        <dbReference type="EMBL" id="MBL1378382.1"/>
    </source>
</evidence>
<protein>
    <recommendedName>
        <fullName evidence="10">Flagellar protein FliL</fullName>
    </recommendedName>
</protein>
<keyword evidence="6 10" id="KW-0812">Transmembrane</keyword>
<keyword evidence="4" id="KW-1003">Cell membrane</keyword>
<comment type="subcellular location">
    <subcellularLocation>
        <location evidence="10">Cell inner membrane</location>
    </subcellularLocation>
    <subcellularLocation>
        <location evidence="2">Cell membrane</location>
        <topology evidence="2">Single-pass membrane protein</topology>
    </subcellularLocation>
</comment>
<keyword evidence="8 10" id="KW-1133">Transmembrane helix</keyword>
<reference evidence="12" key="1">
    <citation type="submission" date="2021-01" db="EMBL/GenBank/DDBJ databases">
        <title>Genome public.</title>
        <authorList>
            <person name="Liu C."/>
            <person name="Sun Q."/>
        </authorList>
    </citation>
    <scope>NUCLEOTIDE SEQUENCE [LARGE SCALE GENOMIC DNA]</scope>
    <source>
        <strain evidence="12">CGMCC 1.18722</strain>
    </source>
</reference>
<evidence type="ECO:0000256" key="1">
    <source>
        <dbReference type="ARBA" id="ARBA00002254"/>
    </source>
</evidence>
<dbReference type="Proteomes" id="UP000638570">
    <property type="component" value="Unassembled WGS sequence"/>
</dbReference>
<evidence type="ECO:0000313" key="12">
    <source>
        <dbReference type="Proteomes" id="UP000638570"/>
    </source>
</evidence>
<dbReference type="PANTHER" id="PTHR35091">
    <property type="entry name" value="FLAGELLAR PROTEIN FLIL"/>
    <property type="match status" value="1"/>
</dbReference>
<proteinExistence type="inferred from homology"/>
<accession>A0ABS1QUT5</accession>
<gene>
    <name evidence="11" type="ORF">JKV55_13765</name>
</gene>
<organism evidence="11 12">
    <name type="scientific">Zobellella iuensis</name>
    <dbReference type="NCBI Taxonomy" id="2803811"/>
    <lineage>
        <taxon>Bacteria</taxon>
        <taxon>Pseudomonadati</taxon>
        <taxon>Pseudomonadota</taxon>
        <taxon>Gammaproteobacteria</taxon>
        <taxon>Aeromonadales</taxon>
        <taxon>Aeromonadaceae</taxon>
        <taxon>Zobellella</taxon>
    </lineage>
</organism>
<keyword evidence="11" id="KW-0969">Cilium</keyword>
<evidence type="ECO:0000256" key="5">
    <source>
        <dbReference type="ARBA" id="ARBA00022500"/>
    </source>
</evidence>
<evidence type="ECO:0000256" key="3">
    <source>
        <dbReference type="ARBA" id="ARBA00008281"/>
    </source>
</evidence>
<keyword evidence="10" id="KW-0997">Cell inner membrane</keyword>
<keyword evidence="9 10" id="KW-0472">Membrane</keyword>
<keyword evidence="7 10" id="KW-0283">Flagellar rotation</keyword>
<dbReference type="RefSeq" id="WP_202086658.1">
    <property type="nucleotide sequence ID" value="NZ_JAERTZ010000025.1"/>
</dbReference>
<keyword evidence="11" id="KW-0282">Flagellum</keyword>
<dbReference type="PANTHER" id="PTHR35091:SF2">
    <property type="entry name" value="FLAGELLAR PROTEIN FLIL"/>
    <property type="match status" value="1"/>
</dbReference>
<comment type="function">
    <text evidence="1 10">Controls the rotational direction of flagella during chemotaxis.</text>
</comment>
<keyword evidence="5 10" id="KW-0145">Chemotaxis</keyword>
<evidence type="ECO:0000256" key="4">
    <source>
        <dbReference type="ARBA" id="ARBA00022475"/>
    </source>
</evidence>
<keyword evidence="12" id="KW-1185">Reference proteome</keyword>
<evidence type="ECO:0000256" key="9">
    <source>
        <dbReference type="ARBA" id="ARBA00023136"/>
    </source>
</evidence>
<evidence type="ECO:0000256" key="10">
    <source>
        <dbReference type="RuleBase" id="RU364125"/>
    </source>
</evidence>